<sequence length="595" mass="65144">MGRFRPASELFLGDAPRTPATGHVSRNTSAMRAAVVPRAVVKAELNEDTYTPYTPRPPSRRISSRVQFKAEQHPSRSRPSSGSSFKPQQLVKASTAPMAIVRRNSSKAGRRRAKTSSGDSLESVVSRSAVVRRVSSRKRGVQFVGVQRSPSTKSKKSRSSGGSGRSIDLEKLLSQVDVVVRRRRATGESMTDLLEAGFFPVKDRMSIRPRGVIGGLRGISLYMTDKELPPTPGVAHSPVEMLAKSPRKHRRPLVRRPDSQRSKRKSPLPSISATQAKAEIASSSLRQELRSISPATLLGTALDSATPPLEVKSEHMTKTIYLRSGSIVTVTPPELTAWQRSLYIQGPIKVSLPLISSRKGSLASLEPFQEAVDQVYQHALINPRRASNESVMDDICDYFDSFNFEPVAFDFDKFEPVTVFMDAEPFNATKPHLSSFQRVHSLDVLMEGVTPNHLSASPVRAKVAAIESAIASLSDTRLRHSAQRPVTTRTPSIETVTGLASVDEPLTDGVTGKNLVKTKPPSLRSLSSSRTLSSTRSSFDWDIEETDPAASWLSPVSSFGSAPKSPELKRAPSQARPFKKKTKFQKMVKTASVML</sequence>
<reference evidence="2 3" key="1">
    <citation type="submission" date="2023-08" db="EMBL/GenBank/DDBJ databases">
        <title>Black Yeasts Isolated from many extreme environments.</title>
        <authorList>
            <person name="Coleine C."/>
            <person name="Stajich J.E."/>
            <person name="Selbmann L."/>
        </authorList>
    </citation>
    <scope>NUCLEOTIDE SEQUENCE [LARGE SCALE GENOMIC DNA]</scope>
    <source>
        <strain evidence="2 3">CCFEE 536</strain>
    </source>
</reference>
<dbReference type="Proteomes" id="UP001357485">
    <property type="component" value="Unassembled WGS sequence"/>
</dbReference>
<name>A0ABR0KU72_9PEZI</name>
<comment type="caution">
    <text evidence="2">The sequence shown here is derived from an EMBL/GenBank/DDBJ whole genome shotgun (WGS) entry which is preliminary data.</text>
</comment>
<evidence type="ECO:0000313" key="3">
    <source>
        <dbReference type="Proteomes" id="UP001357485"/>
    </source>
</evidence>
<accession>A0ABR0KU72</accession>
<keyword evidence="3" id="KW-1185">Reference proteome</keyword>
<feature type="region of interest" description="Disordered" evidence="1">
    <location>
        <begin position="44"/>
        <end position="167"/>
    </location>
</feature>
<evidence type="ECO:0000313" key="2">
    <source>
        <dbReference type="EMBL" id="KAK5131037.1"/>
    </source>
</evidence>
<feature type="compositionally biased region" description="Basic residues" evidence="1">
    <location>
        <begin position="245"/>
        <end position="254"/>
    </location>
</feature>
<dbReference type="EMBL" id="JAVRRA010024665">
    <property type="protein sequence ID" value="KAK5131037.1"/>
    <property type="molecule type" value="Genomic_DNA"/>
</dbReference>
<feature type="compositionally biased region" description="Low complexity" evidence="1">
    <location>
        <begin position="123"/>
        <end position="133"/>
    </location>
</feature>
<proteinExistence type="predicted"/>
<protein>
    <submittedName>
        <fullName evidence="2">Uncharacterized protein</fullName>
    </submittedName>
</protein>
<feature type="region of interest" description="Disordered" evidence="1">
    <location>
        <begin position="552"/>
        <end position="583"/>
    </location>
</feature>
<evidence type="ECO:0000256" key="1">
    <source>
        <dbReference type="SAM" id="MobiDB-lite"/>
    </source>
</evidence>
<gene>
    <name evidence="2" type="ORF">LTR16_001085</name>
</gene>
<feature type="region of interest" description="Disordered" evidence="1">
    <location>
        <begin position="1"/>
        <end position="32"/>
    </location>
</feature>
<organism evidence="2 3">
    <name type="scientific">Cryomyces antarcticus</name>
    <dbReference type="NCBI Taxonomy" id="329879"/>
    <lineage>
        <taxon>Eukaryota</taxon>
        <taxon>Fungi</taxon>
        <taxon>Dikarya</taxon>
        <taxon>Ascomycota</taxon>
        <taxon>Pezizomycotina</taxon>
        <taxon>Dothideomycetes</taxon>
        <taxon>Dothideomycetes incertae sedis</taxon>
        <taxon>Cryomyces</taxon>
    </lineage>
</organism>
<feature type="compositionally biased region" description="Basic residues" evidence="1">
    <location>
        <begin position="104"/>
        <end position="114"/>
    </location>
</feature>
<feature type="region of interest" description="Disordered" evidence="1">
    <location>
        <begin position="504"/>
        <end position="529"/>
    </location>
</feature>
<feature type="compositionally biased region" description="Low complexity" evidence="1">
    <location>
        <begin position="44"/>
        <end position="53"/>
    </location>
</feature>
<feature type="region of interest" description="Disordered" evidence="1">
    <location>
        <begin position="230"/>
        <end position="277"/>
    </location>
</feature>